<dbReference type="GO" id="GO:0005886">
    <property type="term" value="C:plasma membrane"/>
    <property type="evidence" value="ECO:0007669"/>
    <property type="project" value="UniProtKB-SubCell"/>
</dbReference>
<comment type="caution">
    <text evidence="7">The sequence shown here is derived from an EMBL/GenBank/DDBJ whole genome shotgun (WGS) entry which is preliminary data.</text>
</comment>
<evidence type="ECO:0000256" key="5">
    <source>
        <dbReference type="ARBA" id="ARBA00023136"/>
    </source>
</evidence>
<keyword evidence="3" id="KW-0997">Cell inner membrane</keyword>
<evidence type="ECO:0000313" key="8">
    <source>
        <dbReference type="Proteomes" id="UP000823661"/>
    </source>
</evidence>
<proteinExistence type="predicted"/>
<dbReference type="Proteomes" id="UP000823661">
    <property type="component" value="Unassembled WGS sequence"/>
</dbReference>
<comment type="subcellular location">
    <subcellularLocation>
        <location evidence="1">Cell inner membrane</location>
    </subcellularLocation>
</comment>
<evidence type="ECO:0000256" key="3">
    <source>
        <dbReference type="ARBA" id="ARBA00022519"/>
    </source>
</evidence>
<evidence type="ECO:0000256" key="2">
    <source>
        <dbReference type="ARBA" id="ARBA00022475"/>
    </source>
</evidence>
<keyword evidence="2" id="KW-1003">Cell membrane</keyword>
<dbReference type="PANTHER" id="PTHR30606">
    <property type="entry name" value="LIPID A BIOSYNTHESIS LAUROYL ACYLTRANSFERASE"/>
    <property type="match status" value="1"/>
</dbReference>
<dbReference type="GO" id="GO:0016746">
    <property type="term" value="F:acyltransferase activity"/>
    <property type="evidence" value="ECO:0007669"/>
    <property type="project" value="UniProtKB-KW"/>
</dbReference>
<accession>A0A9D9HF18</accession>
<dbReference type="EMBL" id="JADIMI010000022">
    <property type="protein sequence ID" value="MBO8451815.1"/>
    <property type="molecule type" value="Genomic_DNA"/>
</dbReference>
<keyword evidence="4" id="KW-0808">Transferase</keyword>
<gene>
    <name evidence="7" type="ORF">IAC06_02880</name>
</gene>
<dbReference type="InterPro" id="IPR004960">
    <property type="entry name" value="LipA_acyltrans"/>
</dbReference>
<keyword evidence="6" id="KW-0012">Acyltransferase</keyword>
<reference evidence="7" key="1">
    <citation type="submission" date="2020-10" db="EMBL/GenBank/DDBJ databases">
        <authorList>
            <person name="Gilroy R."/>
        </authorList>
    </citation>
    <scope>NUCLEOTIDE SEQUENCE</scope>
    <source>
        <strain evidence="7">B1-20833</strain>
    </source>
</reference>
<evidence type="ECO:0000256" key="6">
    <source>
        <dbReference type="ARBA" id="ARBA00023315"/>
    </source>
</evidence>
<reference evidence="7" key="2">
    <citation type="journal article" date="2021" name="PeerJ">
        <title>Extensive microbial diversity within the chicken gut microbiome revealed by metagenomics and culture.</title>
        <authorList>
            <person name="Gilroy R."/>
            <person name="Ravi A."/>
            <person name="Getino M."/>
            <person name="Pursley I."/>
            <person name="Horton D.L."/>
            <person name="Alikhan N.F."/>
            <person name="Baker D."/>
            <person name="Gharbi K."/>
            <person name="Hall N."/>
            <person name="Watson M."/>
            <person name="Adriaenssens E.M."/>
            <person name="Foster-Nyarko E."/>
            <person name="Jarju S."/>
            <person name="Secka A."/>
            <person name="Antonio M."/>
            <person name="Oren A."/>
            <person name="Chaudhuri R.R."/>
            <person name="La Ragione R."/>
            <person name="Hildebrand F."/>
            <person name="Pallen M.J."/>
        </authorList>
    </citation>
    <scope>NUCLEOTIDE SEQUENCE</scope>
    <source>
        <strain evidence="7">B1-20833</strain>
    </source>
</reference>
<keyword evidence="5" id="KW-0472">Membrane</keyword>
<dbReference type="GO" id="GO:0009247">
    <property type="term" value="P:glycolipid biosynthetic process"/>
    <property type="evidence" value="ECO:0007669"/>
    <property type="project" value="UniProtKB-ARBA"/>
</dbReference>
<evidence type="ECO:0000313" key="7">
    <source>
        <dbReference type="EMBL" id="MBO8451815.1"/>
    </source>
</evidence>
<protein>
    <recommendedName>
        <fullName evidence="9">Lipid A biosynthesis lauroyl acyltransferase</fullName>
    </recommendedName>
</protein>
<organism evidence="7 8">
    <name type="scientific">Candidatus Cryptobacteroides intestinavium</name>
    <dbReference type="NCBI Taxonomy" id="2840766"/>
    <lineage>
        <taxon>Bacteria</taxon>
        <taxon>Pseudomonadati</taxon>
        <taxon>Bacteroidota</taxon>
        <taxon>Bacteroidia</taxon>
        <taxon>Bacteroidales</taxon>
        <taxon>Candidatus Cryptobacteroides</taxon>
    </lineage>
</organism>
<name>A0A9D9HF18_9BACT</name>
<evidence type="ECO:0008006" key="9">
    <source>
        <dbReference type="Google" id="ProtNLM"/>
    </source>
</evidence>
<dbReference type="Pfam" id="PF03279">
    <property type="entry name" value="Lip_A_acyltrans"/>
    <property type="match status" value="1"/>
</dbReference>
<evidence type="ECO:0000256" key="4">
    <source>
        <dbReference type="ARBA" id="ARBA00022679"/>
    </source>
</evidence>
<dbReference type="AlphaFoldDB" id="A0A9D9HF18"/>
<dbReference type="CDD" id="cd07984">
    <property type="entry name" value="LPLAT_LABLAT-like"/>
    <property type="match status" value="1"/>
</dbReference>
<evidence type="ECO:0000256" key="1">
    <source>
        <dbReference type="ARBA" id="ARBA00004533"/>
    </source>
</evidence>
<sequence length="318" mass="37221">MDSVRIRAGIVRSLLSLVGRLPLKALYGLGDAASWFMRRVLDYRKGVIYTNIARAFPDKTYDWVDSIARQYYSRMGDLAAETIWFGGCNGERGRRRLRKQRIYEYANPEVLVEANRERGVMAMKSHCGNWELLGGFYEYSPDLGLERYLARDNFYVAYRSMSSKVSDIVFYENRRAPLPDYEGLVEDTKLMRHAVAHRKERPVYVLNADQFPYKACHYVGKFLNQPTEGMLGGFSLATKLGFAVLYMREERVSRGHYRLTFEVITDNAAGQDPEKLMRRYYDLLEADIRKDPVNWLWSHKRWHYDNIRPEAREMLGLD</sequence>
<dbReference type="PANTHER" id="PTHR30606:SF10">
    <property type="entry name" value="PHOSPHATIDYLINOSITOL MANNOSIDE ACYLTRANSFERASE"/>
    <property type="match status" value="1"/>
</dbReference>